<dbReference type="Proteomes" id="UP000323046">
    <property type="component" value="Chromosome"/>
</dbReference>
<accession>A0A5P2B7P5</accession>
<feature type="domain" description="Acyl-CoA dehydrogenase/oxidase N-terminal" evidence="1">
    <location>
        <begin position="9"/>
        <end position="93"/>
    </location>
</feature>
<dbReference type="InterPro" id="IPR013786">
    <property type="entry name" value="AcylCoA_DH/ox_N"/>
</dbReference>
<dbReference type="InterPro" id="IPR037069">
    <property type="entry name" value="AcylCoA_DH/ox_N_sf"/>
</dbReference>
<dbReference type="GO" id="GO:0016627">
    <property type="term" value="F:oxidoreductase activity, acting on the CH-CH group of donors"/>
    <property type="evidence" value="ECO:0007669"/>
    <property type="project" value="InterPro"/>
</dbReference>
<dbReference type="SUPFAM" id="SSF56645">
    <property type="entry name" value="Acyl-CoA dehydrogenase NM domain-like"/>
    <property type="match status" value="1"/>
</dbReference>
<dbReference type="OrthoDB" id="2986495at2"/>
<reference evidence="2 3" key="1">
    <citation type="submission" date="2018-05" db="EMBL/GenBank/DDBJ databases">
        <title>Streptomyces venezuelae.</title>
        <authorList>
            <person name="Kim W."/>
            <person name="Lee N."/>
            <person name="Cho B.-K."/>
        </authorList>
    </citation>
    <scope>NUCLEOTIDE SEQUENCE [LARGE SCALE GENOMIC DNA]</scope>
    <source>
        <strain evidence="2 3">ATCC 14583</strain>
    </source>
</reference>
<sequence length="142" mass="15115">MDAADTTVLLDRVRGTVDEPRRGVAEVDSGRAAPHRGNRLVRRAGLLGLLMPREFGGAEVSFLDRTKVLETLATGDGATALGLATHYTAIGSLCETGVSELPAAAVRFRTWLFREVVEHGRMLTSATTQTGTGTGLRDIHAT</sequence>
<organism evidence="2 3">
    <name type="scientific">Streptomyces venezuelae</name>
    <dbReference type="NCBI Taxonomy" id="54571"/>
    <lineage>
        <taxon>Bacteria</taxon>
        <taxon>Bacillati</taxon>
        <taxon>Actinomycetota</taxon>
        <taxon>Actinomycetes</taxon>
        <taxon>Kitasatosporales</taxon>
        <taxon>Streptomycetaceae</taxon>
        <taxon>Streptomyces</taxon>
    </lineage>
</organism>
<dbReference type="AlphaFoldDB" id="A0A5P2B7P5"/>
<dbReference type="Pfam" id="PF02771">
    <property type="entry name" value="Acyl-CoA_dh_N"/>
    <property type="match status" value="1"/>
</dbReference>
<dbReference type="InterPro" id="IPR009100">
    <property type="entry name" value="AcylCoA_DH/oxidase_NM_dom_sf"/>
</dbReference>
<protein>
    <recommendedName>
        <fullName evidence="1">Acyl-CoA dehydrogenase/oxidase N-terminal domain-containing protein</fullName>
    </recommendedName>
</protein>
<name>A0A5P2B7P5_STRVZ</name>
<evidence type="ECO:0000313" key="2">
    <source>
        <dbReference type="EMBL" id="QES25221.1"/>
    </source>
</evidence>
<proteinExistence type="predicted"/>
<dbReference type="RefSeq" id="WP_150164027.1">
    <property type="nucleotide sequence ID" value="NZ_CP029193.1"/>
</dbReference>
<evidence type="ECO:0000313" key="3">
    <source>
        <dbReference type="Proteomes" id="UP000323046"/>
    </source>
</evidence>
<keyword evidence="3" id="KW-1185">Reference proteome</keyword>
<evidence type="ECO:0000259" key="1">
    <source>
        <dbReference type="Pfam" id="PF02771"/>
    </source>
</evidence>
<gene>
    <name evidence="2" type="ORF">DEJ47_00995</name>
</gene>
<dbReference type="GO" id="GO:0050660">
    <property type="term" value="F:flavin adenine dinucleotide binding"/>
    <property type="evidence" value="ECO:0007669"/>
    <property type="project" value="InterPro"/>
</dbReference>
<dbReference type="EMBL" id="CP029193">
    <property type="protein sequence ID" value="QES25221.1"/>
    <property type="molecule type" value="Genomic_DNA"/>
</dbReference>
<dbReference type="Gene3D" id="1.10.540.10">
    <property type="entry name" value="Acyl-CoA dehydrogenase/oxidase, N-terminal domain"/>
    <property type="match status" value="1"/>
</dbReference>